<sequence>MKSEQSRQEILALLKSDAHLGKQLGGLDNKAVWDVIARHLLSEPAPFLSSRTALQAALCSTFCRADIDGTAEQIEAVLNEASVQISNGLSRLRLNDGFRSKVLLDAQQRGELEPALRMHDEEDSRLLADPASNAVDLESAWLRRLLRNEPIDLEHYSHAQVSAAYRSRLALCECEELLQGRPTLADIQRQMQWLELIEPMRLMIGAPQRQPHIILEKDRFAGRGKELRELRSFVDALDSQGTMESLERLVSRTGRRFSNKPRLMMISARGGLGKSTLISKFAYDHAVMGRGMPFAYLDFDSAILQPHNPLLLLAEVIRQVSLFFPYDEHLIDSIEHLHKEARSASQAPPLEESEGLDLGDATVHFLAFRAWLRAFITERKAKAFLLILDTLELVQSDPQAIDGVQQFLRALTDGDFPELVIVASGRAEMPELWDHQERNWNISEMTLEPFNQVDARRMVQRLGEKLLSESWQPEWSTRMIGDSHGSAAREPLSLRIAVEAVRDADPDKRDALVDEIATMGEGCDPESVDFVGRLYQKRILEHIGDPYARQLAWPGLVARSISRELATNVLAPECGLSAEQADVAFGRLKREVWIVTEEGGALRHRPDLRARTLPLMRRHNAVLFTRICALMSAYHMARQPAEPLEATYYQLLADDREAARILDEDESGRLRQLLLTRLEDFTSSSLVAQEVHVRQASHLLPWPEFQTLSKRLAWRHLEQSGRALKGMDDRRIDPRVVMLSRSIDASAAHKFNAAEHSILIKTGRWAEVAEQRFIEPQDIMDLRTVAFLGNFLASVSWTDSHWLTGYTRFLVSVDPAKLDWLTLAYMLLPSYLLSRDLYHRIDAQLANTIPRKGLIRHRWLPALRVILAFGTESLTEAVHLLSKFQDAPRVAGPLFSQAELEILRTSRALEGHRIGHRGSLLGGFFGKDNDRDLNDTVHRVLERAVTAVSMNRSPFRREARTDIRRFALAGFADLAGPAGYLLSLSKQPVKGLLKHVPNLKARKIPVDLIQFCKQAEQDQELHALLYGAQHEVRELIFGNNLGLLEAVSENWHGGLYERFDRDSLP</sequence>
<evidence type="ECO:0000313" key="2">
    <source>
        <dbReference type="Proteomes" id="UP000077752"/>
    </source>
</evidence>
<protein>
    <recommendedName>
        <fullName evidence="3">Orc1-like AAA ATPase domain-containing protein</fullName>
    </recommendedName>
</protein>
<dbReference type="AlphaFoldDB" id="A0A177S9R7"/>
<dbReference type="SUPFAM" id="SSF52540">
    <property type="entry name" value="P-loop containing nucleoside triphosphate hydrolases"/>
    <property type="match status" value="1"/>
</dbReference>
<reference evidence="1 2" key="1">
    <citation type="submission" date="2016-03" db="EMBL/GenBank/DDBJ databases">
        <title>Draft Genome Assembly of Pseudomonas putida strain CBF10-2.</title>
        <authorList>
            <person name="Iyer R.S."/>
            <person name="Damania A."/>
        </authorList>
    </citation>
    <scope>NUCLEOTIDE SEQUENCE [LARGE SCALE GENOMIC DNA]</scope>
    <source>
        <strain evidence="1 2">CBF10-2</strain>
    </source>
</reference>
<dbReference type="InterPro" id="IPR027417">
    <property type="entry name" value="P-loop_NTPase"/>
</dbReference>
<dbReference type="Gene3D" id="3.40.50.300">
    <property type="entry name" value="P-loop containing nucleotide triphosphate hydrolases"/>
    <property type="match status" value="1"/>
</dbReference>
<gene>
    <name evidence="1" type="ORF">AYO28_02145</name>
</gene>
<evidence type="ECO:0000313" key="1">
    <source>
        <dbReference type="EMBL" id="OAI84705.1"/>
    </source>
</evidence>
<comment type="caution">
    <text evidence="1">The sequence shown here is derived from an EMBL/GenBank/DDBJ whole genome shotgun (WGS) entry which is preliminary data.</text>
</comment>
<evidence type="ECO:0008006" key="3">
    <source>
        <dbReference type="Google" id="ProtNLM"/>
    </source>
</evidence>
<name>A0A177S9R7_PSEPU</name>
<dbReference type="RefSeq" id="WP_064304499.1">
    <property type="nucleotide sequence ID" value="NZ_LUCV01000049.1"/>
</dbReference>
<proteinExistence type="predicted"/>
<accession>A0A177S9R7</accession>
<organism evidence="1 2">
    <name type="scientific">Pseudomonas putida</name>
    <name type="common">Arthrobacter siderocapsulatus</name>
    <dbReference type="NCBI Taxonomy" id="303"/>
    <lineage>
        <taxon>Bacteria</taxon>
        <taxon>Pseudomonadati</taxon>
        <taxon>Pseudomonadota</taxon>
        <taxon>Gammaproteobacteria</taxon>
        <taxon>Pseudomonadales</taxon>
        <taxon>Pseudomonadaceae</taxon>
        <taxon>Pseudomonas</taxon>
    </lineage>
</organism>
<dbReference type="EMBL" id="LUCV01000049">
    <property type="protein sequence ID" value="OAI84705.1"/>
    <property type="molecule type" value="Genomic_DNA"/>
</dbReference>
<dbReference type="Proteomes" id="UP000077752">
    <property type="component" value="Unassembled WGS sequence"/>
</dbReference>